<evidence type="ECO:0000313" key="2">
    <source>
        <dbReference type="Proteomes" id="UP000821865"/>
    </source>
</evidence>
<keyword evidence="2" id="KW-1185">Reference proteome</keyword>
<proteinExistence type="predicted"/>
<reference evidence="1" key="1">
    <citation type="submission" date="2020-05" db="EMBL/GenBank/DDBJ databases">
        <title>Large-scale comparative analyses of tick genomes elucidate their genetic diversity and vector capacities.</title>
        <authorList>
            <person name="Jia N."/>
            <person name="Wang J."/>
            <person name="Shi W."/>
            <person name="Du L."/>
            <person name="Sun Y."/>
            <person name="Zhan W."/>
            <person name="Jiang J."/>
            <person name="Wang Q."/>
            <person name="Zhang B."/>
            <person name="Ji P."/>
            <person name="Sakyi L.B."/>
            <person name="Cui X."/>
            <person name="Yuan T."/>
            <person name="Jiang B."/>
            <person name="Yang W."/>
            <person name="Lam T.T.-Y."/>
            <person name="Chang Q."/>
            <person name="Ding S."/>
            <person name="Wang X."/>
            <person name="Zhu J."/>
            <person name="Ruan X."/>
            <person name="Zhao L."/>
            <person name="Wei J."/>
            <person name="Que T."/>
            <person name="Du C."/>
            <person name="Cheng J."/>
            <person name="Dai P."/>
            <person name="Han X."/>
            <person name="Huang E."/>
            <person name="Gao Y."/>
            <person name="Liu J."/>
            <person name="Shao H."/>
            <person name="Ye R."/>
            <person name="Li L."/>
            <person name="Wei W."/>
            <person name="Wang X."/>
            <person name="Wang C."/>
            <person name="Yang T."/>
            <person name="Huo Q."/>
            <person name="Li W."/>
            <person name="Guo W."/>
            <person name="Chen H."/>
            <person name="Zhou L."/>
            <person name="Ni X."/>
            <person name="Tian J."/>
            <person name="Zhou Y."/>
            <person name="Sheng Y."/>
            <person name="Liu T."/>
            <person name="Pan Y."/>
            <person name="Xia L."/>
            <person name="Li J."/>
            <person name="Zhao F."/>
            <person name="Cao W."/>
        </authorList>
    </citation>
    <scope>NUCLEOTIDE SEQUENCE</scope>
    <source>
        <strain evidence="1">Dsil-2018</strain>
    </source>
</reference>
<name>A0ACB8C990_DERSI</name>
<protein>
    <submittedName>
        <fullName evidence="1">Uncharacterized protein</fullName>
    </submittedName>
</protein>
<accession>A0ACB8C990</accession>
<evidence type="ECO:0000313" key="1">
    <source>
        <dbReference type="EMBL" id="KAH7937478.1"/>
    </source>
</evidence>
<organism evidence="1 2">
    <name type="scientific">Dermacentor silvarum</name>
    <name type="common">Tick</name>
    <dbReference type="NCBI Taxonomy" id="543639"/>
    <lineage>
        <taxon>Eukaryota</taxon>
        <taxon>Metazoa</taxon>
        <taxon>Ecdysozoa</taxon>
        <taxon>Arthropoda</taxon>
        <taxon>Chelicerata</taxon>
        <taxon>Arachnida</taxon>
        <taxon>Acari</taxon>
        <taxon>Parasitiformes</taxon>
        <taxon>Ixodida</taxon>
        <taxon>Ixodoidea</taxon>
        <taxon>Ixodidae</taxon>
        <taxon>Rhipicephalinae</taxon>
        <taxon>Dermacentor</taxon>
    </lineage>
</organism>
<dbReference type="Proteomes" id="UP000821865">
    <property type="component" value="Chromosome 8"/>
</dbReference>
<comment type="caution">
    <text evidence="1">The sequence shown here is derived from an EMBL/GenBank/DDBJ whole genome shotgun (WGS) entry which is preliminary data.</text>
</comment>
<sequence length="456" mass="49574">MTMPAVIGFLHRRGTLSSWLPVLIALGGFSWAYYAYVHVFLPVLVADHAERVSLSAFFHLILLLTLWSFLRAVTASIPPVPARYYVNAVNRRMIEESKTYEEKKELLEALGANRGILTRAADGSVRYCEQCGLVKPDRSHHCSCCRRCILKMDHHCPWLNNCVGFNTYKYFLLTLFYVVVLASYTFVTVSSYALDASSALGMSTGVLVHTGFLLLAGTALTVLIGGFFGVHVRILCRNETTLETMRPFIFVESLDSFDLGVRKNIAEVFGPSVILWPFPVHSTPGDGVCFPTKLYPDPESAILPLLRRRTRQLALALPGRDLPVVAPSMETAFVDLMPPSGAAHVSTIDHGKPKQAATPPERDGYATAAETSGMSVSSSSEQYQSARTISALTGGTGVVSATSDTGLLSPVRTRPPLQKMAATPGSDQESPVRSALGRPALMATPSQTSFLSVATR</sequence>
<dbReference type="EMBL" id="CM023477">
    <property type="protein sequence ID" value="KAH7937478.1"/>
    <property type="molecule type" value="Genomic_DNA"/>
</dbReference>
<gene>
    <name evidence="1" type="ORF">HPB49_012653</name>
</gene>